<evidence type="ECO:0000313" key="3">
    <source>
        <dbReference type="Proteomes" id="UP000321464"/>
    </source>
</evidence>
<accession>A0A512ALA0</accession>
<name>A0A512ALA0_9SPHN</name>
<evidence type="ECO:0000256" key="1">
    <source>
        <dbReference type="SAM" id="MobiDB-lite"/>
    </source>
</evidence>
<sequence>MLALPLATAAVAQTPAATGVGSQFELTFWQSVESGNDAALYEAYLAQYPNGTFAAVARVKLARLRQLATPASTPAPVAVPVTAPAQIIAPAPAAPAPTAAPAPAPAPVPTLAPTPAPIVTAAAAPPAAKPAPAPAAKQVLSAKAARLAARPAPQLETVPKSDPDSAPYVTAALPPEPEPESSDGDALRRLLGALGDSQRVGSASPAPIVEVADVAQTAAAAPAAAAPAPAAPLALPPAPAAAPGLSPPFAAVATGRIVSVPDAARLSLTSTPATDPHPIAVGPLPPGFALPRRPQLAAIPLLAFPASFCSAEARNAFHDSSYITAVEVAKRNNDATIAYMRQLQDLYDSNQLTGDSNSVNAIAAESQSYSPVAAAAFTAQSTLVSAFGTLMAVPIRPCEAARQP</sequence>
<gene>
    <name evidence="2" type="ORF">NSE01_22590</name>
</gene>
<reference evidence="2 3" key="1">
    <citation type="submission" date="2019-07" db="EMBL/GenBank/DDBJ databases">
        <title>Whole genome shotgun sequence of Novosphingobium sediminis NBRC 106119.</title>
        <authorList>
            <person name="Hosoyama A."/>
            <person name="Uohara A."/>
            <person name="Ohji S."/>
            <person name="Ichikawa N."/>
        </authorList>
    </citation>
    <scope>NUCLEOTIDE SEQUENCE [LARGE SCALE GENOMIC DNA]</scope>
    <source>
        <strain evidence="2 3">NBRC 106119</strain>
    </source>
</reference>
<organism evidence="2 3">
    <name type="scientific">Novosphingobium sediminis</name>
    <dbReference type="NCBI Taxonomy" id="707214"/>
    <lineage>
        <taxon>Bacteria</taxon>
        <taxon>Pseudomonadati</taxon>
        <taxon>Pseudomonadota</taxon>
        <taxon>Alphaproteobacteria</taxon>
        <taxon>Sphingomonadales</taxon>
        <taxon>Sphingomonadaceae</taxon>
        <taxon>Novosphingobium</taxon>
    </lineage>
</organism>
<dbReference type="AlphaFoldDB" id="A0A512ALA0"/>
<comment type="caution">
    <text evidence="2">The sequence shown here is derived from an EMBL/GenBank/DDBJ whole genome shotgun (WGS) entry which is preliminary data.</text>
</comment>
<dbReference type="EMBL" id="BJYR01000014">
    <property type="protein sequence ID" value="GEO00427.1"/>
    <property type="molecule type" value="Genomic_DNA"/>
</dbReference>
<proteinExistence type="predicted"/>
<feature type="region of interest" description="Disordered" evidence="1">
    <location>
        <begin position="147"/>
        <end position="185"/>
    </location>
</feature>
<protein>
    <submittedName>
        <fullName evidence="2">Uncharacterized protein</fullName>
    </submittedName>
</protein>
<keyword evidence="3" id="KW-1185">Reference proteome</keyword>
<evidence type="ECO:0000313" key="2">
    <source>
        <dbReference type="EMBL" id="GEO00427.1"/>
    </source>
</evidence>
<dbReference type="Proteomes" id="UP000321464">
    <property type="component" value="Unassembled WGS sequence"/>
</dbReference>
<dbReference type="PRINTS" id="PR01217">
    <property type="entry name" value="PRICHEXTENSN"/>
</dbReference>